<accession>A0A183D3Z1</accession>
<dbReference type="AlphaFoldDB" id="A0A183D3Z1"/>
<protein>
    <submittedName>
        <fullName evidence="1">Nuclear receptor domain-containing protein</fullName>
    </submittedName>
</protein>
<sequence length="182" mass="19614">LMSQPAVHPYCSYPAAPAESQYCCPGVPTQTYFGQQSTSAELMPSSAAIQAYNSAIAELPNGYDAFRNTGFDAFASYQMPQQPVADGSNLGVFPSQTLMISQPSASARTSPSITSPTILQCHRCACYASNLWDGFCAKCATGVMAQYGSSNIIGTTSSITNRPELMHVIYFFETARPHNDFF</sequence>
<evidence type="ECO:0000313" key="1">
    <source>
        <dbReference type="WBParaSite" id="GPUH_0000343801-mRNA-1"/>
    </source>
</evidence>
<dbReference type="WBParaSite" id="GPUH_0000343801-mRNA-1">
    <property type="protein sequence ID" value="GPUH_0000343801-mRNA-1"/>
    <property type="gene ID" value="GPUH_0000343801"/>
</dbReference>
<name>A0A183D3Z1_9BILA</name>
<proteinExistence type="predicted"/>
<organism evidence="1">
    <name type="scientific">Gongylonema pulchrum</name>
    <dbReference type="NCBI Taxonomy" id="637853"/>
    <lineage>
        <taxon>Eukaryota</taxon>
        <taxon>Metazoa</taxon>
        <taxon>Ecdysozoa</taxon>
        <taxon>Nematoda</taxon>
        <taxon>Chromadorea</taxon>
        <taxon>Rhabditida</taxon>
        <taxon>Spirurina</taxon>
        <taxon>Spiruromorpha</taxon>
        <taxon>Spiruroidea</taxon>
        <taxon>Gongylonematidae</taxon>
        <taxon>Gongylonema</taxon>
    </lineage>
</organism>
<reference evidence="1" key="1">
    <citation type="submission" date="2016-06" db="UniProtKB">
        <authorList>
            <consortium name="WormBaseParasite"/>
        </authorList>
    </citation>
    <scope>IDENTIFICATION</scope>
</reference>